<evidence type="ECO:0000256" key="2">
    <source>
        <dbReference type="ARBA" id="ARBA00022645"/>
    </source>
</evidence>
<dbReference type="SUPFAM" id="SSF56601">
    <property type="entry name" value="beta-lactamase/transpeptidase-like"/>
    <property type="match status" value="1"/>
</dbReference>
<dbReference type="SUPFAM" id="SSF56519">
    <property type="entry name" value="Penicillin binding protein dimerisation domain"/>
    <property type="match status" value="1"/>
</dbReference>
<comment type="subcellular location">
    <subcellularLocation>
        <location evidence="1">Membrane</location>
    </subcellularLocation>
</comment>
<evidence type="ECO:0000256" key="3">
    <source>
        <dbReference type="ARBA" id="ARBA00023136"/>
    </source>
</evidence>
<dbReference type="PROSITE" id="PS51178">
    <property type="entry name" value="PASTA"/>
    <property type="match status" value="1"/>
</dbReference>
<dbReference type="GO" id="GO:0004180">
    <property type="term" value="F:carboxypeptidase activity"/>
    <property type="evidence" value="ECO:0007669"/>
    <property type="project" value="UniProtKB-KW"/>
</dbReference>
<dbReference type="GO" id="GO:0008658">
    <property type="term" value="F:penicillin binding"/>
    <property type="evidence" value="ECO:0007669"/>
    <property type="project" value="InterPro"/>
</dbReference>
<feature type="transmembrane region" description="Helical" evidence="4">
    <location>
        <begin position="12"/>
        <end position="31"/>
    </location>
</feature>
<dbReference type="GO" id="GO:0071555">
    <property type="term" value="P:cell wall organization"/>
    <property type="evidence" value="ECO:0007669"/>
    <property type="project" value="TreeGrafter"/>
</dbReference>
<dbReference type="SMART" id="SM00740">
    <property type="entry name" value="PASTA"/>
    <property type="match status" value="1"/>
</dbReference>
<dbReference type="GO" id="GO:0005886">
    <property type="term" value="C:plasma membrane"/>
    <property type="evidence" value="ECO:0007669"/>
    <property type="project" value="TreeGrafter"/>
</dbReference>
<reference evidence="6 7" key="1">
    <citation type="submission" date="2016-11" db="EMBL/GenBank/DDBJ databases">
        <authorList>
            <person name="Jaros S."/>
            <person name="Januszkiewicz K."/>
            <person name="Wedrychowicz H."/>
        </authorList>
    </citation>
    <scope>NUCLEOTIDE SEQUENCE [LARGE SCALE GENOMIC DNA]</scope>
    <source>
        <strain evidence="6 7">DSM 18119</strain>
    </source>
</reference>
<keyword evidence="2" id="KW-0378">Hydrolase</keyword>
<dbReference type="RefSeq" id="WP_072836149.1">
    <property type="nucleotide sequence ID" value="NZ_FQUU01000013.1"/>
</dbReference>
<dbReference type="InterPro" id="IPR050515">
    <property type="entry name" value="Beta-lactam/transpept"/>
</dbReference>
<keyword evidence="6" id="KW-0132">Cell division</keyword>
<keyword evidence="7" id="KW-1185">Reference proteome</keyword>
<dbReference type="AlphaFoldDB" id="A0A1M5CSI1"/>
<organism evidence="6 7">
    <name type="scientific">Flavisolibacter ginsengisoli DSM 18119</name>
    <dbReference type="NCBI Taxonomy" id="1121884"/>
    <lineage>
        <taxon>Bacteria</taxon>
        <taxon>Pseudomonadati</taxon>
        <taxon>Bacteroidota</taxon>
        <taxon>Chitinophagia</taxon>
        <taxon>Chitinophagales</taxon>
        <taxon>Chitinophagaceae</taxon>
        <taxon>Flavisolibacter</taxon>
    </lineage>
</organism>
<dbReference type="Gene3D" id="3.30.10.20">
    <property type="match status" value="1"/>
</dbReference>
<dbReference type="STRING" id="1121884.SAMN02745131_03006"/>
<protein>
    <submittedName>
        <fullName evidence="6">Cell division protein FtsI (Penicillin-binding protein 3)</fullName>
    </submittedName>
</protein>
<evidence type="ECO:0000256" key="4">
    <source>
        <dbReference type="SAM" id="Phobius"/>
    </source>
</evidence>
<keyword evidence="6" id="KW-0131">Cell cycle</keyword>
<dbReference type="Pfam" id="PF03793">
    <property type="entry name" value="PASTA"/>
    <property type="match status" value="1"/>
</dbReference>
<dbReference type="InterPro" id="IPR005543">
    <property type="entry name" value="PASTA_dom"/>
</dbReference>
<dbReference type="SUPFAM" id="SSF54184">
    <property type="entry name" value="Penicillin-binding protein 2x (pbp-2x), c-terminal domain"/>
    <property type="match status" value="1"/>
</dbReference>
<accession>A0A1M5CSI1</accession>
<dbReference type="Pfam" id="PF00905">
    <property type="entry name" value="Transpeptidase"/>
    <property type="match status" value="1"/>
</dbReference>
<evidence type="ECO:0000313" key="6">
    <source>
        <dbReference type="EMBL" id="SHF57679.1"/>
    </source>
</evidence>
<dbReference type="InterPro" id="IPR012338">
    <property type="entry name" value="Beta-lactam/transpept-like"/>
</dbReference>
<name>A0A1M5CSI1_9BACT</name>
<dbReference type="PANTHER" id="PTHR30627">
    <property type="entry name" value="PEPTIDOGLYCAN D,D-TRANSPEPTIDASE"/>
    <property type="match status" value="1"/>
</dbReference>
<keyword evidence="3 4" id="KW-0472">Membrane</keyword>
<dbReference type="InterPro" id="IPR036138">
    <property type="entry name" value="PBP_dimer_sf"/>
</dbReference>
<dbReference type="InterPro" id="IPR005311">
    <property type="entry name" value="PBP_dimer"/>
</dbReference>
<dbReference type="Gene3D" id="3.90.1310.10">
    <property type="entry name" value="Penicillin-binding protein 2a (Domain 2)"/>
    <property type="match status" value="1"/>
</dbReference>
<dbReference type="Gene3D" id="3.40.710.10">
    <property type="entry name" value="DD-peptidase/beta-lactamase superfamily"/>
    <property type="match status" value="1"/>
</dbReference>
<keyword evidence="4" id="KW-0812">Transmembrane</keyword>
<evidence type="ECO:0000313" key="7">
    <source>
        <dbReference type="Proteomes" id="UP000184048"/>
    </source>
</evidence>
<dbReference type="CDD" id="cd06575">
    <property type="entry name" value="PASTA_Pbp2x-like_2"/>
    <property type="match status" value="1"/>
</dbReference>
<gene>
    <name evidence="6" type="ORF">SAMN02745131_03006</name>
</gene>
<dbReference type="Gene3D" id="3.30.450.330">
    <property type="match status" value="1"/>
</dbReference>
<dbReference type="PANTHER" id="PTHR30627:SF1">
    <property type="entry name" value="PEPTIDOGLYCAN D,D-TRANSPEPTIDASE FTSI"/>
    <property type="match status" value="1"/>
</dbReference>
<keyword evidence="2" id="KW-0121">Carboxypeptidase</keyword>
<sequence>MEIKRDILWRVYLSFLGVVLLSFIVLGRAFYIQNVEGDHWRSMSDSMHQRFVELDAERGTIYSEDGQMLSTSVPYFDLYMDFGADGLREKNGKRFKDNLDSFAISLSGMFPDKTSSEYKKELKQAYNTKDRYYLIKKGLSFEEYKEFRAFPLVRLGRNKSGIIAEVKSRRLNPFGLLAKRTIGLSRDNAQNVGLERRFDSLLKGTTGKRLVRFIAGGAAVPVEGYEIDPENGRDVITTLDIQMQDIVESALMKMMVQSASQYGTCLVMETKTGKIKAIANLGRDKNGDYGENLNYALQTTEPGSTIKLATLLAVLDHGTSRITDLVEVGSTGSAYVGVRNVNDAERAPKPVMTVRECFAHSSNVGMSKIAYKAFASEPDLYKNYLHKFHLDKRTGIDLVGEDAPVLPRLKRNKEGLHAMITASFGYAIEVSPLHTLMLYNAIANNGKMMKPYLVNRIRNNGVTVKEFEPTVLDEAIAKEKVVQAARNCMEAVTTEGTAKDVFKDSPFPVAGKTGTAHVAGGDIKYYDGVYQASFVGYFPADKPEYTCIVLIKTSPHAPMHYGGQLAAPVFKEIANKIYAMYVQGKKGMTLPVTADSSMFSYAGFTPDVRNVFEQVNMKPVDSAHKNTWSIIYSNNYKPVIKGNPVVKNQMPDLFHMTLKDALYELENRNMKVIVKGRGKVVAQDIAPGTAINNNQTVTLLLN</sequence>
<dbReference type="EMBL" id="FQUU01000013">
    <property type="protein sequence ID" value="SHF57679.1"/>
    <property type="molecule type" value="Genomic_DNA"/>
</dbReference>
<keyword evidence="4" id="KW-1133">Transmembrane helix</keyword>
<dbReference type="InterPro" id="IPR001460">
    <property type="entry name" value="PCN-bd_Tpept"/>
</dbReference>
<keyword evidence="2" id="KW-0645">Protease</keyword>
<feature type="domain" description="PASTA" evidence="5">
    <location>
        <begin position="647"/>
        <end position="702"/>
    </location>
</feature>
<evidence type="ECO:0000256" key="1">
    <source>
        <dbReference type="ARBA" id="ARBA00004370"/>
    </source>
</evidence>
<dbReference type="OrthoDB" id="9804124at2"/>
<dbReference type="GO" id="GO:0051301">
    <property type="term" value="P:cell division"/>
    <property type="evidence" value="ECO:0007669"/>
    <property type="project" value="UniProtKB-KW"/>
</dbReference>
<dbReference type="Proteomes" id="UP000184048">
    <property type="component" value="Unassembled WGS sequence"/>
</dbReference>
<proteinExistence type="predicted"/>
<dbReference type="Pfam" id="PF03717">
    <property type="entry name" value="PBP_dimer"/>
    <property type="match status" value="1"/>
</dbReference>
<evidence type="ECO:0000259" key="5">
    <source>
        <dbReference type="PROSITE" id="PS51178"/>
    </source>
</evidence>